<dbReference type="GO" id="GO:0005886">
    <property type="term" value="C:plasma membrane"/>
    <property type="evidence" value="ECO:0007669"/>
    <property type="project" value="TreeGrafter"/>
</dbReference>
<dbReference type="OrthoDB" id="9778499at2"/>
<name>D3SMS0_THEAH</name>
<dbReference type="PANTHER" id="PTHR43359:SF1">
    <property type="entry name" value="FORMATE HYDROGENLYASE SUBUNIT 4-RELATED"/>
    <property type="match status" value="1"/>
</dbReference>
<feature type="transmembrane region" description="Helical" evidence="5">
    <location>
        <begin position="171"/>
        <end position="194"/>
    </location>
</feature>
<dbReference type="STRING" id="638303.Thal_1421"/>
<evidence type="ECO:0000313" key="6">
    <source>
        <dbReference type="EMBL" id="ADC90050.1"/>
    </source>
</evidence>
<organism evidence="6 7">
    <name type="scientific">Thermocrinis albus (strain DSM 14484 / JCM 11386 / HI 11/12)</name>
    <dbReference type="NCBI Taxonomy" id="638303"/>
    <lineage>
        <taxon>Bacteria</taxon>
        <taxon>Pseudomonadati</taxon>
        <taxon>Aquificota</taxon>
        <taxon>Aquificia</taxon>
        <taxon>Aquificales</taxon>
        <taxon>Aquificaceae</taxon>
        <taxon>Thermocrinis</taxon>
    </lineage>
</organism>
<evidence type="ECO:0000256" key="5">
    <source>
        <dbReference type="SAM" id="Phobius"/>
    </source>
</evidence>
<dbReference type="eggNOG" id="COG0650">
    <property type="taxonomic scope" value="Bacteria"/>
</dbReference>
<keyword evidence="7" id="KW-1185">Reference proteome</keyword>
<dbReference type="KEGG" id="tal:Thal_1421"/>
<gene>
    <name evidence="6" type="ordered locus">Thal_1421</name>
</gene>
<dbReference type="InterPro" id="IPR001694">
    <property type="entry name" value="NADH_UbQ_OxRdtase_su1/FPO"/>
</dbReference>
<dbReference type="Proteomes" id="UP000002043">
    <property type="component" value="Chromosome"/>
</dbReference>
<evidence type="ECO:0000313" key="7">
    <source>
        <dbReference type="Proteomes" id="UP000002043"/>
    </source>
</evidence>
<evidence type="ECO:0000256" key="2">
    <source>
        <dbReference type="ARBA" id="ARBA00022692"/>
    </source>
</evidence>
<reference evidence="7" key="1">
    <citation type="journal article" date="2010" name="Stand. Genomic Sci.">
        <title>Complete genome sequence of Thermocrinis albus type strain (HI 11/12T).</title>
        <authorList>
            <person name="Wirth R."/>
            <person name="Sikorski J."/>
            <person name="Brambilla E."/>
            <person name="Misra M."/>
            <person name="Lapidus A."/>
            <person name="Copeland A."/>
            <person name="Nolan M."/>
            <person name="Lucas S."/>
            <person name="Chen F."/>
            <person name="Tice H."/>
            <person name="Cheng J.F."/>
            <person name="Han C."/>
            <person name="Detter J.C."/>
            <person name="Tapia R."/>
            <person name="Bruce D."/>
            <person name="Goodwin L."/>
            <person name="Pitluck S."/>
            <person name="Pati A."/>
            <person name="Anderson I."/>
            <person name="Ivanova N."/>
            <person name="Mavromatis K."/>
            <person name="Mikhailova N."/>
            <person name="Chen A."/>
            <person name="Palaniappan K."/>
            <person name="Bilek Y."/>
            <person name="Hader T."/>
            <person name="Land M."/>
            <person name="Hauser L."/>
            <person name="Chang Y.J."/>
            <person name="Jeffries C.D."/>
            <person name="Tindall B.J."/>
            <person name="Rohde M."/>
            <person name="Goker M."/>
            <person name="Bristow J."/>
            <person name="Eisen J.A."/>
            <person name="Markowitz V."/>
            <person name="Hugenholtz P."/>
            <person name="Kyrpides N.C."/>
            <person name="Klenk H.P."/>
        </authorList>
    </citation>
    <scope>NUCLEOTIDE SEQUENCE [LARGE SCALE GENOMIC DNA]</scope>
    <source>
        <strain evidence="7">DSM 14484 / JCM 11386 / HI 11/12</strain>
    </source>
</reference>
<accession>D3SMS0</accession>
<evidence type="ECO:0000256" key="4">
    <source>
        <dbReference type="ARBA" id="ARBA00023136"/>
    </source>
</evidence>
<feature type="transmembrane region" description="Helical" evidence="5">
    <location>
        <begin position="66"/>
        <end position="85"/>
    </location>
</feature>
<feature type="transmembrane region" description="Helical" evidence="5">
    <location>
        <begin position="6"/>
        <end position="25"/>
    </location>
</feature>
<keyword evidence="3 5" id="KW-1133">Transmembrane helix</keyword>
<feature type="transmembrane region" description="Helical" evidence="5">
    <location>
        <begin position="295"/>
        <end position="314"/>
    </location>
</feature>
<proteinExistence type="predicted"/>
<feature type="transmembrane region" description="Helical" evidence="5">
    <location>
        <begin position="262"/>
        <end position="283"/>
    </location>
</feature>
<dbReference type="AlphaFoldDB" id="D3SMS0"/>
<comment type="subcellular location">
    <subcellularLocation>
        <location evidence="1">Membrane</location>
        <topology evidence="1">Multi-pass membrane protein</topology>
    </subcellularLocation>
</comment>
<dbReference type="Pfam" id="PF00146">
    <property type="entry name" value="NADHdh"/>
    <property type="match status" value="1"/>
</dbReference>
<keyword evidence="4 5" id="KW-0472">Membrane</keyword>
<dbReference type="HOGENOM" id="CLU_015134_2_0_0"/>
<evidence type="ECO:0000256" key="1">
    <source>
        <dbReference type="ARBA" id="ARBA00004141"/>
    </source>
</evidence>
<keyword evidence="2 5" id="KW-0812">Transmembrane</keyword>
<sequence>METVASLLQFLILILIAPLFAGFIHKIKQNLRAQRSIGIFQFYVNLYKLLRKEKVLSKDSSHVSRITPLAYVIPYVLVLAMLPTFYQHTLLQGSANIVLFIYLLTLSTFSMTLFALDQASPFGALGASREWFLSSLAEPTLLTIFVSLSLYTGSWNITDIFLYLSREAANVIRGSIGVASVGIPFLLILTLFILTLAENARIPFDNPETHLELTMIHEANILEASGSHLAMFELGSYLKLTVFLSLLSLLLFPYVADGISEMFFALLFYLTKMFFISITVAFVEVINPKMRLFRIPNVLALAFVLSLTALILALEV</sequence>
<protein>
    <submittedName>
        <fullName evidence="6">Ni-Fe hydrogenase, membrane subunit HycD/HyfD</fullName>
    </submittedName>
</protein>
<dbReference type="RefSeq" id="WP_012992456.1">
    <property type="nucleotide sequence ID" value="NC_013894.1"/>
</dbReference>
<feature type="transmembrane region" description="Helical" evidence="5">
    <location>
        <begin position="237"/>
        <end position="256"/>
    </location>
</feature>
<dbReference type="EMBL" id="CP001931">
    <property type="protein sequence ID" value="ADC90050.1"/>
    <property type="molecule type" value="Genomic_DNA"/>
</dbReference>
<dbReference type="PANTHER" id="PTHR43359">
    <property type="entry name" value="FORMATE HYDROGENLYASE SUBUNIT 4"/>
    <property type="match status" value="1"/>
</dbReference>
<feature type="transmembrane region" description="Helical" evidence="5">
    <location>
        <begin position="97"/>
        <end position="119"/>
    </location>
</feature>
<dbReference type="InterPro" id="IPR052561">
    <property type="entry name" value="ComplexI_Subunit1"/>
</dbReference>
<evidence type="ECO:0000256" key="3">
    <source>
        <dbReference type="ARBA" id="ARBA00022989"/>
    </source>
</evidence>